<gene>
    <name evidence="7" type="primary">DTX19</name>
    <name evidence="7" type="ORF">CR513_58547</name>
</gene>
<feature type="transmembrane region" description="Helical" evidence="6">
    <location>
        <begin position="375"/>
        <end position="396"/>
    </location>
</feature>
<comment type="subcellular location">
    <subcellularLocation>
        <location evidence="1">Membrane</location>
        <topology evidence="1">Multi-pass membrane protein</topology>
    </subcellularLocation>
</comment>
<sequence>MQMEEEIVQVTARISSDGKGTPILGASGDGRENIRGQVEGWWNKVLDMEEAKHQLLFSLPMILSNLFYYLITLVSVMLVGHLGQLQLAGATLANSWFSVTGVAVMVGLSGALETLCGQVFGAKEYQMLGIYLQASCIISLIFSIIISIIWIYTEPILVLLHQSRDIARKAGLYMKFLIPGVFAYSFFQNMLRFLQTQSAVMPLVVLSLLPMLLHISIAYALVQWSGLSFTGAPVATSISLWISMLLLALYVMYAKKFKETWQGFSLHSFHYVFTNMKLALPSAAMNVRSLYHLTICCLCYASLEYWAFEVLVFLAGLLPDSQTTTSLIAICANTEFIAYMITYGLSAAASTRVSNELGADNPERAKHAMNVTLKLSLLLGFCFVLALGFGHNIWIQMFSDSAKIKEEFASVTPLLAISILLDAVQGVLSGVARGCGWQHLAAYINLATFYLIGLPISCLLGFKTNLQYKGLWIGLICGLLCQAGTLFLFTRRAKWSKLDLSSGDKDKDLPLMNEEIEKMEASTSSDGTETPLLRASDDGRENTRVQVGGWWNKVLDMEEAKHQLLFSLPMILTNLFYYLITSVSVMLVGHLGQLQLAGATLANSWFNVTGVAVMVGLSGALETLCGQGFGAKEYQILGIYLQASCIISLIFSIIISIIWFYTEPILVLLHQSHDIARTTALYMHLNTQFIAYMIPVGLGAAASTRVSNELGAGNPKEAKHAMNVTVKLSFLLSFCFALALGFGHNIWIQLFSNSSKIKEQFASVTPLLAISIVLDAIQGVMQGAARGCGWQHSTAYINLSTFYLVGLPISCLLGFKTNLQYKGLWIGLICGLLCQAGTLFLFLRRAKWTKLDLSLDKNKDHPLLV</sequence>
<feature type="transmembrane region" description="Helical" evidence="6">
    <location>
        <begin position="724"/>
        <end position="748"/>
    </location>
</feature>
<evidence type="ECO:0000256" key="2">
    <source>
        <dbReference type="ARBA" id="ARBA00010199"/>
    </source>
</evidence>
<keyword evidence="5 6" id="KW-0472">Membrane</keyword>
<evidence type="ECO:0000256" key="4">
    <source>
        <dbReference type="ARBA" id="ARBA00022989"/>
    </source>
</evidence>
<feature type="transmembrane region" description="Helical" evidence="6">
    <location>
        <begin position="95"/>
        <end position="116"/>
    </location>
</feature>
<organism evidence="7 8">
    <name type="scientific">Mucuna pruriens</name>
    <name type="common">Velvet bean</name>
    <name type="synonym">Dolichos pruriens</name>
    <dbReference type="NCBI Taxonomy" id="157652"/>
    <lineage>
        <taxon>Eukaryota</taxon>
        <taxon>Viridiplantae</taxon>
        <taxon>Streptophyta</taxon>
        <taxon>Embryophyta</taxon>
        <taxon>Tracheophyta</taxon>
        <taxon>Spermatophyta</taxon>
        <taxon>Magnoliopsida</taxon>
        <taxon>eudicotyledons</taxon>
        <taxon>Gunneridae</taxon>
        <taxon>Pentapetalae</taxon>
        <taxon>rosids</taxon>
        <taxon>fabids</taxon>
        <taxon>Fabales</taxon>
        <taxon>Fabaceae</taxon>
        <taxon>Papilionoideae</taxon>
        <taxon>50 kb inversion clade</taxon>
        <taxon>NPAAA clade</taxon>
        <taxon>indigoferoid/millettioid clade</taxon>
        <taxon>Phaseoleae</taxon>
        <taxon>Mucuna</taxon>
    </lineage>
</organism>
<feature type="transmembrane region" description="Helical" evidence="6">
    <location>
        <begin position="440"/>
        <end position="462"/>
    </location>
</feature>
<dbReference type="PANTHER" id="PTHR11206">
    <property type="entry name" value="MULTIDRUG RESISTANCE PROTEIN"/>
    <property type="match status" value="1"/>
</dbReference>
<feature type="transmembrane region" description="Helical" evidence="6">
    <location>
        <begin position="760"/>
        <end position="781"/>
    </location>
</feature>
<proteinExistence type="inferred from homology"/>
<feature type="transmembrane region" description="Helical" evidence="6">
    <location>
        <begin position="66"/>
        <end position="83"/>
    </location>
</feature>
<keyword evidence="3 6" id="KW-0812">Transmembrane</keyword>
<comment type="caution">
    <text evidence="7">The sequence shown here is derived from an EMBL/GenBank/DDBJ whole genome shotgun (WGS) entry which is preliminary data.</text>
</comment>
<dbReference type="Pfam" id="PF01554">
    <property type="entry name" value="MatE"/>
    <property type="match status" value="4"/>
</dbReference>
<feature type="transmembrane region" description="Helical" evidence="6">
    <location>
        <begin position="203"/>
        <end position="222"/>
    </location>
</feature>
<dbReference type="AlphaFoldDB" id="A0A371EAL8"/>
<feature type="transmembrane region" description="Helical" evidence="6">
    <location>
        <begin position="408"/>
        <end position="428"/>
    </location>
</feature>
<evidence type="ECO:0000313" key="8">
    <source>
        <dbReference type="Proteomes" id="UP000257109"/>
    </source>
</evidence>
<dbReference type="NCBIfam" id="TIGR00797">
    <property type="entry name" value="matE"/>
    <property type="match status" value="1"/>
</dbReference>
<feature type="non-terminal residue" evidence="7">
    <location>
        <position position="1"/>
    </location>
</feature>
<feature type="transmembrane region" description="Helical" evidence="6">
    <location>
        <begin position="128"/>
        <end position="152"/>
    </location>
</feature>
<feature type="transmembrane region" description="Helical" evidence="6">
    <location>
        <begin position="172"/>
        <end position="191"/>
    </location>
</feature>
<feature type="transmembrane region" description="Helical" evidence="6">
    <location>
        <begin position="234"/>
        <end position="253"/>
    </location>
</feature>
<evidence type="ECO:0000256" key="1">
    <source>
        <dbReference type="ARBA" id="ARBA00004141"/>
    </source>
</evidence>
<feature type="transmembrane region" description="Helical" evidence="6">
    <location>
        <begin position="793"/>
        <end position="815"/>
    </location>
</feature>
<evidence type="ECO:0000256" key="6">
    <source>
        <dbReference type="RuleBase" id="RU004914"/>
    </source>
</evidence>
<dbReference type="OrthoDB" id="2126698at2759"/>
<dbReference type="InterPro" id="IPR002528">
    <property type="entry name" value="MATE_fam"/>
</dbReference>
<feature type="transmembrane region" description="Helical" evidence="6">
    <location>
        <begin position="604"/>
        <end position="625"/>
    </location>
</feature>
<evidence type="ECO:0000256" key="5">
    <source>
        <dbReference type="ARBA" id="ARBA00023136"/>
    </source>
</evidence>
<dbReference type="EMBL" id="QJKJ01015108">
    <property type="protein sequence ID" value="RDX63061.1"/>
    <property type="molecule type" value="Genomic_DNA"/>
</dbReference>
<feature type="transmembrane region" description="Helical" evidence="6">
    <location>
        <begin position="571"/>
        <end position="592"/>
    </location>
</feature>
<dbReference type="InterPro" id="IPR045069">
    <property type="entry name" value="MATE_euk"/>
</dbReference>
<feature type="transmembrane region" description="Helical" evidence="6">
    <location>
        <begin position="637"/>
        <end position="661"/>
    </location>
</feature>
<keyword evidence="8" id="KW-1185">Reference proteome</keyword>
<evidence type="ECO:0000313" key="7">
    <source>
        <dbReference type="EMBL" id="RDX63061.1"/>
    </source>
</evidence>
<dbReference type="Proteomes" id="UP000257109">
    <property type="component" value="Unassembled WGS sequence"/>
</dbReference>
<keyword evidence="4 6" id="KW-1133">Transmembrane helix</keyword>
<name>A0A371EAL8_MUCPR</name>
<feature type="transmembrane region" description="Helical" evidence="6">
    <location>
        <begin position="290"/>
        <end position="316"/>
    </location>
</feature>
<feature type="transmembrane region" description="Helical" evidence="6">
    <location>
        <begin position="681"/>
        <end position="703"/>
    </location>
</feature>
<dbReference type="CDD" id="cd13132">
    <property type="entry name" value="MATE_eukaryotic"/>
    <property type="match status" value="1"/>
</dbReference>
<dbReference type="GO" id="GO:0016020">
    <property type="term" value="C:membrane"/>
    <property type="evidence" value="ECO:0007669"/>
    <property type="project" value="UniProtKB-SubCell"/>
</dbReference>
<feature type="transmembrane region" description="Helical" evidence="6">
    <location>
        <begin position="468"/>
        <end position="489"/>
    </location>
</feature>
<dbReference type="GO" id="GO:0042910">
    <property type="term" value="F:xenobiotic transmembrane transporter activity"/>
    <property type="evidence" value="ECO:0007669"/>
    <property type="project" value="InterPro"/>
</dbReference>
<dbReference type="GO" id="GO:1990961">
    <property type="term" value="P:xenobiotic detoxification by transmembrane export across the plasma membrane"/>
    <property type="evidence" value="ECO:0007669"/>
    <property type="project" value="InterPro"/>
</dbReference>
<accession>A0A371EAL8</accession>
<feature type="transmembrane region" description="Helical" evidence="6">
    <location>
        <begin position="821"/>
        <end position="843"/>
    </location>
</feature>
<evidence type="ECO:0000256" key="3">
    <source>
        <dbReference type="ARBA" id="ARBA00022692"/>
    </source>
</evidence>
<reference evidence="7" key="1">
    <citation type="submission" date="2018-05" db="EMBL/GenBank/DDBJ databases">
        <title>Draft genome of Mucuna pruriens seed.</title>
        <authorList>
            <person name="Nnadi N.E."/>
            <person name="Vos R."/>
            <person name="Hasami M.H."/>
            <person name="Devisetty U.K."/>
            <person name="Aguiy J.C."/>
        </authorList>
    </citation>
    <scope>NUCLEOTIDE SEQUENCE [LARGE SCALE GENOMIC DNA]</scope>
    <source>
        <strain evidence="7">JCA_2017</strain>
    </source>
</reference>
<comment type="similarity">
    <text evidence="2 6">Belongs to the multi antimicrobial extrusion (MATE) (TC 2.A.66.1) family.</text>
</comment>
<protein>
    <recommendedName>
        <fullName evidence="6">Protein DETOXIFICATION</fullName>
    </recommendedName>
    <alternativeName>
        <fullName evidence="6">Multidrug and toxic compound extrusion protein</fullName>
    </alternativeName>
</protein>
<dbReference type="GO" id="GO:0015297">
    <property type="term" value="F:antiporter activity"/>
    <property type="evidence" value="ECO:0007669"/>
    <property type="project" value="InterPro"/>
</dbReference>